<accession>A0A1A2Z370</accession>
<dbReference type="Proteomes" id="UP000093592">
    <property type="component" value="Unassembled WGS sequence"/>
</dbReference>
<gene>
    <name evidence="1" type="ORF">A5707_03955</name>
</gene>
<evidence type="ECO:0000313" key="2">
    <source>
        <dbReference type="Proteomes" id="UP000093592"/>
    </source>
</evidence>
<sequence length="62" mass="7081">MNGIGQIPRGRQSRPIELLEPSLLCHTCEHLTQHPGVTQRNSYGIHLHYRLVPSACRLRLLL</sequence>
<organism evidence="1 2">
    <name type="scientific">Mycobacterium kyorinense</name>
    <dbReference type="NCBI Taxonomy" id="487514"/>
    <lineage>
        <taxon>Bacteria</taxon>
        <taxon>Bacillati</taxon>
        <taxon>Actinomycetota</taxon>
        <taxon>Actinomycetes</taxon>
        <taxon>Mycobacteriales</taxon>
        <taxon>Mycobacteriaceae</taxon>
        <taxon>Mycobacterium</taxon>
    </lineage>
</organism>
<protein>
    <submittedName>
        <fullName evidence="1">Uncharacterized protein</fullName>
    </submittedName>
</protein>
<proteinExistence type="predicted"/>
<dbReference type="AlphaFoldDB" id="A0A1A2Z370"/>
<evidence type="ECO:0000313" key="1">
    <source>
        <dbReference type="EMBL" id="OBI43932.1"/>
    </source>
</evidence>
<name>A0A1A2Z370_9MYCO</name>
<reference evidence="2" key="1">
    <citation type="submission" date="2016-06" db="EMBL/GenBank/DDBJ databases">
        <authorList>
            <person name="Sutton G."/>
            <person name="Brinkac L."/>
            <person name="Sanka R."/>
            <person name="Adams M."/>
            <person name="Lau E."/>
            <person name="Sam S."/>
            <person name="Sreng N."/>
            <person name="Him V."/>
            <person name="Kerleguer A."/>
            <person name="Cheng S."/>
        </authorList>
    </citation>
    <scope>NUCLEOTIDE SEQUENCE [LARGE SCALE GENOMIC DNA]</scope>
    <source>
        <strain evidence="2">E861</strain>
    </source>
</reference>
<comment type="caution">
    <text evidence="1">The sequence shown here is derived from an EMBL/GenBank/DDBJ whole genome shotgun (WGS) entry which is preliminary data.</text>
</comment>
<dbReference type="EMBL" id="LZKJ01000143">
    <property type="protein sequence ID" value="OBI43932.1"/>
    <property type="molecule type" value="Genomic_DNA"/>
</dbReference>